<dbReference type="InterPro" id="IPR045584">
    <property type="entry name" value="Pilin-like"/>
</dbReference>
<dbReference type="Gene3D" id="3.30.700.10">
    <property type="entry name" value="Glycoprotein, Type 4 Pilin"/>
    <property type="match status" value="1"/>
</dbReference>
<evidence type="ECO:0000256" key="1">
    <source>
        <dbReference type="ARBA" id="ARBA00004167"/>
    </source>
</evidence>
<dbReference type="PANTHER" id="PTHR30093">
    <property type="entry name" value="GENERAL SECRETION PATHWAY PROTEIN G"/>
    <property type="match status" value="1"/>
</dbReference>
<keyword evidence="8" id="KW-1185">Reference proteome</keyword>
<dbReference type="InterPro" id="IPR000983">
    <property type="entry name" value="Bac_GSPG_pilin"/>
</dbReference>
<evidence type="ECO:0000256" key="4">
    <source>
        <dbReference type="ARBA" id="ARBA00022989"/>
    </source>
</evidence>
<protein>
    <submittedName>
        <fullName evidence="7">Type II secretion system protein</fullName>
    </submittedName>
</protein>
<dbReference type="PRINTS" id="PR00813">
    <property type="entry name" value="BCTERIALGSPG"/>
</dbReference>
<dbReference type="PROSITE" id="PS00409">
    <property type="entry name" value="PROKAR_NTER_METHYL"/>
    <property type="match status" value="1"/>
</dbReference>
<evidence type="ECO:0000313" key="7">
    <source>
        <dbReference type="EMBL" id="MEZ0163702.1"/>
    </source>
</evidence>
<evidence type="ECO:0000256" key="2">
    <source>
        <dbReference type="ARBA" id="ARBA00022481"/>
    </source>
</evidence>
<evidence type="ECO:0000313" key="8">
    <source>
        <dbReference type="Proteomes" id="UP001565927"/>
    </source>
</evidence>
<dbReference type="NCBIfam" id="TIGR02532">
    <property type="entry name" value="IV_pilin_GFxxxE"/>
    <property type="match status" value="1"/>
</dbReference>
<accession>A0ABV4GYL6</accession>
<evidence type="ECO:0000256" key="6">
    <source>
        <dbReference type="SAM" id="Phobius"/>
    </source>
</evidence>
<reference evidence="7 8" key="1">
    <citation type="submission" date="2024-07" db="EMBL/GenBank/DDBJ databases">
        <authorList>
            <person name="Thanompreechachai J."/>
            <person name="Duangmal K."/>
        </authorList>
    </citation>
    <scope>NUCLEOTIDE SEQUENCE [LARGE SCALE GENOMIC DNA]</scope>
    <source>
        <strain evidence="7 8">LSe6-4</strain>
    </source>
</reference>
<dbReference type="EMBL" id="JBGFTU010000002">
    <property type="protein sequence ID" value="MEZ0163702.1"/>
    <property type="molecule type" value="Genomic_DNA"/>
</dbReference>
<keyword evidence="3 6" id="KW-0812">Transmembrane</keyword>
<sequence length="152" mass="15617">MLARIRKSIEEKDQGFTLIELLVVMIIIGILAAIAIPVFLSQRAKARDTATKADVSTIGKEIASYYTDGTGTLTVTQAGNAAGADITVADGTGAGAYSQVIKVSNGTARSSFTAGTAANTYNDWCVALTNANGSTKIFSYSAAKGLQAGPCS</sequence>
<dbReference type="Pfam" id="PF07963">
    <property type="entry name" value="N_methyl"/>
    <property type="match status" value="1"/>
</dbReference>
<dbReference type="PANTHER" id="PTHR30093:SF44">
    <property type="entry name" value="TYPE II SECRETION SYSTEM CORE PROTEIN G"/>
    <property type="match status" value="1"/>
</dbReference>
<comment type="caution">
    <text evidence="7">The sequence shown here is derived from an EMBL/GenBank/DDBJ whole genome shotgun (WGS) entry which is preliminary data.</text>
</comment>
<organism evidence="7 8">
    <name type="scientific">Kineococcus halophytocola</name>
    <dbReference type="NCBI Taxonomy" id="3234027"/>
    <lineage>
        <taxon>Bacteria</taxon>
        <taxon>Bacillati</taxon>
        <taxon>Actinomycetota</taxon>
        <taxon>Actinomycetes</taxon>
        <taxon>Kineosporiales</taxon>
        <taxon>Kineosporiaceae</taxon>
        <taxon>Kineococcus</taxon>
    </lineage>
</organism>
<dbReference type="RefSeq" id="WP_370439951.1">
    <property type="nucleotide sequence ID" value="NZ_JBGFTU010000002.1"/>
</dbReference>
<dbReference type="SUPFAM" id="SSF54523">
    <property type="entry name" value="Pili subunits"/>
    <property type="match status" value="1"/>
</dbReference>
<name>A0ABV4GYL6_9ACTN</name>
<gene>
    <name evidence="7" type="ORF">AB2L27_02850</name>
</gene>
<dbReference type="InterPro" id="IPR012902">
    <property type="entry name" value="N_methyl_site"/>
</dbReference>
<keyword evidence="5 6" id="KW-0472">Membrane</keyword>
<dbReference type="Proteomes" id="UP001565927">
    <property type="component" value="Unassembled WGS sequence"/>
</dbReference>
<keyword evidence="4 6" id="KW-1133">Transmembrane helix</keyword>
<keyword evidence="2" id="KW-0488">Methylation</keyword>
<evidence type="ECO:0000256" key="3">
    <source>
        <dbReference type="ARBA" id="ARBA00022692"/>
    </source>
</evidence>
<evidence type="ECO:0000256" key="5">
    <source>
        <dbReference type="ARBA" id="ARBA00023136"/>
    </source>
</evidence>
<comment type="subcellular location">
    <subcellularLocation>
        <location evidence="1">Membrane</location>
        <topology evidence="1">Single-pass membrane protein</topology>
    </subcellularLocation>
</comment>
<feature type="transmembrane region" description="Helical" evidence="6">
    <location>
        <begin position="21"/>
        <end position="40"/>
    </location>
</feature>
<proteinExistence type="predicted"/>